<evidence type="ECO:0000313" key="4">
    <source>
        <dbReference type="EMBL" id="MBF2735863.1"/>
    </source>
</evidence>
<gene>
    <name evidence="4" type="primary">kdsB</name>
    <name evidence="4" type="ORF">ISN26_07335</name>
</gene>
<dbReference type="PANTHER" id="PTHR42866:SF2">
    <property type="entry name" value="3-DEOXY-MANNO-OCTULOSONATE CYTIDYLYLTRANSFERASE, MITOCHONDRIAL"/>
    <property type="match status" value="1"/>
</dbReference>
<name>A0A930XYG8_9GAMM</name>
<dbReference type="AlphaFoldDB" id="A0A930XYG8"/>
<comment type="caution">
    <text evidence="4">The sequence shown here is derived from an EMBL/GenBank/DDBJ whole genome shotgun (WGS) entry which is preliminary data.</text>
</comment>
<keyword evidence="1 4" id="KW-0808">Transferase</keyword>
<dbReference type="EMBL" id="JADHEI010000053">
    <property type="protein sequence ID" value="MBF2735863.1"/>
    <property type="molecule type" value="Genomic_DNA"/>
</dbReference>
<accession>A0A930XYG8</accession>
<dbReference type="InterPro" id="IPR003329">
    <property type="entry name" value="Cytidylyl_trans"/>
</dbReference>
<organism evidence="4 5">
    <name type="scientific">Candidatus Amphirhobacter heronislandensis</name>
    <dbReference type="NCBI Taxonomy" id="1732024"/>
    <lineage>
        <taxon>Bacteria</taxon>
        <taxon>Pseudomonadati</taxon>
        <taxon>Pseudomonadota</taxon>
        <taxon>Gammaproteobacteria</taxon>
        <taxon>Candidatus Tethybacterales</taxon>
        <taxon>Candidatus Tethybacteraceae</taxon>
        <taxon>Candidatus Amphirhobacter</taxon>
    </lineage>
</organism>
<dbReference type="EC" id="2.7.7.38" evidence="4"/>
<evidence type="ECO:0000256" key="3">
    <source>
        <dbReference type="ARBA" id="ARBA00022985"/>
    </source>
</evidence>
<keyword evidence="3" id="KW-0448">Lipopolysaccharide biosynthesis</keyword>
<dbReference type="InterPro" id="IPR029044">
    <property type="entry name" value="Nucleotide-diphossugar_trans"/>
</dbReference>
<evidence type="ECO:0000256" key="2">
    <source>
        <dbReference type="ARBA" id="ARBA00022695"/>
    </source>
</evidence>
<sequence>MSPAPPEFSAVVPARLESTRLPRKALAAIGGVPLVVRVLRQVAKAKPATLVAATDSPLIKDAVEAAGFDALLTPPCPNGTARVAHAAKKLRLRGVVLNVQGDMPEIGPALLRRTAAAAAAGGCDVATAAAPITAAQARDPAVVKAVAAADGRALYFSRAAVPHGARRHLGHIGVYAFAPGRLARAAALPAAALAKEEGLEQLSWLAAGWRLRLLRAASFVAGVDTPADLARCRRRLGGA</sequence>
<dbReference type="SUPFAM" id="SSF53448">
    <property type="entry name" value="Nucleotide-diphospho-sugar transferases"/>
    <property type="match status" value="1"/>
</dbReference>
<dbReference type="Proteomes" id="UP000604381">
    <property type="component" value="Unassembled WGS sequence"/>
</dbReference>
<dbReference type="GO" id="GO:0005829">
    <property type="term" value="C:cytosol"/>
    <property type="evidence" value="ECO:0007669"/>
    <property type="project" value="TreeGrafter"/>
</dbReference>
<evidence type="ECO:0000256" key="1">
    <source>
        <dbReference type="ARBA" id="ARBA00022679"/>
    </source>
</evidence>
<dbReference type="NCBIfam" id="NF003952">
    <property type="entry name" value="PRK05450.1-5"/>
    <property type="match status" value="1"/>
</dbReference>
<dbReference type="GO" id="GO:0008690">
    <property type="term" value="F:3-deoxy-manno-octulosonate cytidylyltransferase activity"/>
    <property type="evidence" value="ECO:0007669"/>
    <property type="project" value="UniProtKB-EC"/>
</dbReference>
<dbReference type="GO" id="GO:0009103">
    <property type="term" value="P:lipopolysaccharide biosynthetic process"/>
    <property type="evidence" value="ECO:0007669"/>
    <property type="project" value="UniProtKB-KW"/>
</dbReference>
<evidence type="ECO:0000313" key="5">
    <source>
        <dbReference type="Proteomes" id="UP000604381"/>
    </source>
</evidence>
<keyword evidence="5" id="KW-1185">Reference proteome</keyword>
<proteinExistence type="predicted"/>
<keyword evidence="2 4" id="KW-0548">Nucleotidyltransferase</keyword>
<dbReference type="Pfam" id="PF02348">
    <property type="entry name" value="CTP_transf_3"/>
    <property type="match status" value="1"/>
</dbReference>
<protein>
    <submittedName>
        <fullName evidence="4">3-deoxy-manno-octulosonate cytidylyltransferase</fullName>
        <ecNumber evidence="4">2.7.7.38</ecNumber>
    </submittedName>
</protein>
<dbReference type="Gene3D" id="3.90.550.10">
    <property type="entry name" value="Spore Coat Polysaccharide Biosynthesis Protein SpsA, Chain A"/>
    <property type="match status" value="1"/>
</dbReference>
<dbReference type="PANTHER" id="PTHR42866">
    <property type="entry name" value="3-DEOXY-MANNO-OCTULOSONATE CYTIDYLYLTRANSFERASE"/>
    <property type="match status" value="1"/>
</dbReference>
<reference evidence="4" key="1">
    <citation type="submission" date="2020-10" db="EMBL/GenBank/DDBJ databases">
        <title>An improved Amphimedon queenslandica hologenome assembly reveals how three proteobacterial symbionts can extend the metabolic phenotypic of their marine sponge host.</title>
        <authorList>
            <person name="Degnan B."/>
            <person name="Degnan S."/>
            <person name="Xiang X."/>
        </authorList>
    </citation>
    <scope>NUCLEOTIDE SEQUENCE</scope>
    <source>
        <strain evidence="4">AqS2</strain>
    </source>
</reference>